<evidence type="ECO:0008006" key="4">
    <source>
        <dbReference type="Google" id="ProtNLM"/>
    </source>
</evidence>
<protein>
    <recommendedName>
        <fullName evidence="4">SMODS and SLOG-associating 2TM effector domain-containing protein</fullName>
    </recommendedName>
</protein>
<reference evidence="3" key="1">
    <citation type="journal article" date="2020" name="Nature">
        <title>Giant virus diversity and host interactions through global metagenomics.</title>
        <authorList>
            <person name="Schulz F."/>
            <person name="Roux S."/>
            <person name="Paez-Espino D."/>
            <person name="Jungbluth S."/>
            <person name="Walsh D.A."/>
            <person name="Denef V.J."/>
            <person name="McMahon K.D."/>
            <person name="Konstantinidis K.T."/>
            <person name="Eloe-Fadrosh E.A."/>
            <person name="Kyrpides N.C."/>
            <person name="Woyke T."/>
        </authorList>
    </citation>
    <scope>NUCLEOTIDE SEQUENCE</scope>
    <source>
        <strain evidence="3">GVMAG-S-ERX556126-94</strain>
    </source>
</reference>
<feature type="transmembrane region" description="Helical" evidence="2">
    <location>
        <begin position="152"/>
        <end position="173"/>
    </location>
</feature>
<evidence type="ECO:0000256" key="2">
    <source>
        <dbReference type="SAM" id="Phobius"/>
    </source>
</evidence>
<accession>A0A6C0FEY8</accession>
<organism evidence="3">
    <name type="scientific">viral metagenome</name>
    <dbReference type="NCBI Taxonomy" id="1070528"/>
    <lineage>
        <taxon>unclassified sequences</taxon>
        <taxon>metagenomes</taxon>
        <taxon>organismal metagenomes</taxon>
    </lineage>
</organism>
<keyword evidence="2" id="KW-1133">Transmembrane helix</keyword>
<feature type="compositionally biased region" description="Basic and acidic residues" evidence="1">
    <location>
        <begin position="1"/>
        <end position="10"/>
    </location>
</feature>
<keyword evidence="2" id="KW-0812">Transmembrane</keyword>
<dbReference type="AlphaFoldDB" id="A0A6C0FEY8"/>
<feature type="compositionally biased region" description="Polar residues" evidence="1">
    <location>
        <begin position="11"/>
        <end position="22"/>
    </location>
</feature>
<dbReference type="EMBL" id="MN738838">
    <property type="protein sequence ID" value="QHT39049.1"/>
    <property type="molecule type" value="Genomic_DNA"/>
</dbReference>
<proteinExistence type="predicted"/>
<sequence length="260" mass="30394">MTNDEEKKELNNSNTSPNKEVTLENTLNDNIDANIDDIDGIDDIGDIDDIDDILNNINNESNMIQNDLVKRNMRMEKMDGLSKEEFNNHLQSKLDKLGNRLTILQIKYQSYKSWYDKFNIMIIIVSSLLSIFEAFRNEMGDIIEGDKILEVFFSMIPIGISSFITCSAAIIKFKKYQEKMENMQFTREKVILSISKIKHIQELTKFRDEDHLYEIKKKYLDDIYSFYIESSSEIERHIKYSDHLKLNKVKLNKSDNSGSS</sequence>
<evidence type="ECO:0000256" key="1">
    <source>
        <dbReference type="SAM" id="MobiDB-lite"/>
    </source>
</evidence>
<feature type="region of interest" description="Disordered" evidence="1">
    <location>
        <begin position="1"/>
        <end position="22"/>
    </location>
</feature>
<name>A0A6C0FEY8_9ZZZZ</name>
<feature type="transmembrane region" description="Helical" evidence="2">
    <location>
        <begin position="114"/>
        <end position="132"/>
    </location>
</feature>
<evidence type="ECO:0000313" key="3">
    <source>
        <dbReference type="EMBL" id="QHT39049.1"/>
    </source>
</evidence>
<keyword evidence="2" id="KW-0472">Membrane</keyword>